<comment type="subcellular location">
    <subcellularLocation>
        <location evidence="2">Synaptic cleft</location>
    </subcellularLocation>
</comment>
<dbReference type="EMBL" id="MU825440">
    <property type="protein sequence ID" value="KAJ7389138.1"/>
    <property type="molecule type" value="Genomic_DNA"/>
</dbReference>
<name>A0A9W9ZY39_9CNID</name>
<dbReference type="PANTHER" id="PTHR28052:SF1">
    <property type="entry name" value="UPF0545 PROTEIN C22ORF39"/>
    <property type="match status" value="1"/>
</dbReference>
<comment type="caution">
    <text evidence="5">The sequence shown here is derived from an EMBL/GenBank/DDBJ whole genome shotgun (WGS) entry which is preliminary data.</text>
</comment>
<organism evidence="5 6">
    <name type="scientific">Desmophyllum pertusum</name>
    <dbReference type="NCBI Taxonomy" id="174260"/>
    <lineage>
        <taxon>Eukaryota</taxon>
        <taxon>Metazoa</taxon>
        <taxon>Cnidaria</taxon>
        <taxon>Anthozoa</taxon>
        <taxon>Hexacorallia</taxon>
        <taxon>Scleractinia</taxon>
        <taxon>Caryophylliina</taxon>
        <taxon>Caryophylliidae</taxon>
        <taxon>Desmophyllum</taxon>
    </lineage>
</organism>
<gene>
    <name evidence="5" type="ORF">OS493_033462</name>
</gene>
<dbReference type="GO" id="GO:0043083">
    <property type="term" value="C:synaptic cleft"/>
    <property type="evidence" value="ECO:0007669"/>
    <property type="project" value="UniProtKB-SubCell"/>
</dbReference>
<accession>A0A9W9ZY39</accession>
<sequence>MSSIFGEEDEKVKAPEFKRPNCNSFFDKWRFCRSARNQFHRYYIYGSWQECSLYWKAFQSCMKIHNHKIYRGKGVDARSNGNG</sequence>
<dbReference type="OrthoDB" id="5946508at2759"/>
<evidence type="ECO:0000256" key="2">
    <source>
        <dbReference type="ARBA" id="ARBA00043942"/>
    </source>
</evidence>
<reference evidence="5" key="1">
    <citation type="submission" date="2023-01" db="EMBL/GenBank/DDBJ databases">
        <title>Genome assembly of the deep-sea coral Lophelia pertusa.</title>
        <authorList>
            <person name="Herrera S."/>
            <person name="Cordes E."/>
        </authorList>
    </citation>
    <scope>NUCLEOTIDE SEQUENCE</scope>
    <source>
        <strain evidence="5">USNM1676648</strain>
        <tissue evidence="5">Polyp</tissue>
    </source>
</reference>
<dbReference type="PANTHER" id="PTHR28052">
    <property type="entry name" value="UPF0545 PROTEIN C22ORF39"/>
    <property type="match status" value="1"/>
</dbReference>
<evidence type="ECO:0000313" key="5">
    <source>
        <dbReference type="EMBL" id="KAJ7389138.1"/>
    </source>
</evidence>
<evidence type="ECO:0000313" key="6">
    <source>
        <dbReference type="Proteomes" id="UP001163046"/>
    </source>
</evidence>
<dbReference type="InterPro" id="IPR021475">
    <property type="entry name" value="Pants/Emi1-like"/>
</dbReference>
<protein>
    <recommendedName>
        <fullName evidence="3">Synaptic plasticity regulator PANTS</fullName>
    </recommendedName>
    <alternativeName>
        <fullName evidence="4">Plasticity-associated neural transcript short</fullName>
    </alternativeName>
</protein>
<evidence type="ECO:0000256" key="3">
    <source>
        <dbReference type="ARBA" id="ARBA00044072"/>
    </source>
</evidence>
<dbReference type="AlphaFoldDB" id="A0A9W9ZY39"/>
<dbReference type="Proteomes" id="UP001163046">
    <property type="component" value="Unassembled WGS sequence"/>
</dbReference>
<dbReference type="Pfam" id="PF11326">
    <property type="entry name" value="PANTS-like"/>
    <property type="match status" value="1"/>
</dbReference>
<keyword evidence="6" id="KW-1185">Reference proteome</keyword>
<evidence type="ECO:0000256" key="1">
    <source>
        <dbReference type="ARBA" id="ARBA00006412"/>
    </source>
</evidence>
<proteinExistence type="inferred from homology"/>
<evidence type="ECO:0000256" key="4">
    <source>
        <dbReference type="ARBA" id="ARBA00044235"/>
    </source>
</evidence>
<comment type="similarity">
    <text evidence="1">Belongs to the UPF0545 family.</text>
</comment>